<feature type="transmembrane region" description="Helical" evidence="1">
    <location>
        <begin position="12"/>
        <end position="40"/>
    </location>
</feature>
<feature type="transmembrane region" description="Helical" evidence="1">
    <location>
        <begin position="82"/>
        <end position="103"/>
    </location>
</feature>
<reference evidence="2" key="1">
    <citation type="submission" date="2023-02" db="EMBL/GenBank/DDBJ databases">
        <title>Kitasatospora phosalacinea NBRC 14627.</title>
        <authorList>
            <person name="Ichikawa N."/>
            <person name="Sato H."/>
            <person name="Tonouchi N."/>
        </authorList>
    </citation>
    <scope>NUCLEOTIDE SEQUENCE</scope>
    <source>
        <strain evidence="2">NBRC 14627</strain>
    </source>
</reference>
<feature type="transmembrane region" description="Helical" evidence="1">
    <location>
        <begin position="52"/>
        <end position="75"/>
    </location>
</feature>
<evidence type="ECO:0000256" key="1">
    <source>
        <dbReference type="SAM" id="Phobius"/>
    </source>
</evidence>
<comment type="caution">
    <text evidence="2">The sequence shown here is derived from an EMBL/GenBank/DDBJ whole genome shotgun (WGS) entry which is preliminary data.</text>
</comment>
<dbReference type="EMBL" id="BSSA01000011">
    <property type="protein sequence ID" value="GLW71334.1"/>
    <property type="molecule type" value="Genomic_DNA"/>
</dbReference>
<name>A0A9W6QA52_9ACTN</name>
<gene>
    <name evidence="2" type="ORF">Kpho02_36330</name>
</gene>
<accession>A0A9W6QA52</accession>
<keyword evidence="1" id="KW-0812">Transmembrane</keyword>
<evidence type="ECO:0000313" key="3">
    <source>
        <dbReference type="Proteomes" id="UP001165041"/>
    </source>
</evidence>
<protein>
    <submittedName>
        <fullName evidence="2">Uncharacterized protein</fullName>
    </submittedName>
</protein>
<proteinExistence type="predicted"/>
<evidence type="ECO:0000313" key="2">
    <source>
        <dbReference type="EMBL" id="GLW71334.1"/>
    </source>
</evidence>
<keyword evidence="1" id="KW-1133">Transmembrane helix</keyword>
<dbReference type="RefSeq" id="WP_285737102.1">
    <property type="nucleotide sequence ID" value="NZ_BSSA01000011.1"/>
</dbReference>
<keyword evidence="1" id="KW-0472">Membrane</keyword>
<dbReference type="Proteomes" id="UP001165041">
    <property type="component" value="Unassembled WGS sequence"/>
</dbReference>
<dbReference type="AlphaFoldDB" id="A0A9W6QA52"/>
<organism evidence="2 3">
    <name type="scientific">Kitasatospora phosalacinea</name>
    <dbReference type="NCBI Taxonomy" id="2065"/>
    <lineage>
        <taxon>Bacteria</taxon>
        <taxon>Bacillati</taxon>
        <taxon>Actinomycetota</taxon>
        <taxon>Actinomycetes</taxon>
        <taxon>Kitasatosporales</taxon>
        <taxon>Streptomycetaceae</taxon>
        <taxon>Kitasatospora</taxon>
    </lineage>
</organism>
<sequence>MTTRRPSAGRDAFHAVWLVALSVPLLCAVPHAFVLAVFALAEASERGGGAGALVALCAAVGVLGVAVPVVAVVATVRRGYRIAPLSVGLAAPALAAVVFSVLAH</sequence>